<dbReference type="Pfam" id="PF22243">
    <property type="entry name" value="DUF5018-rel"/>
    <property type="match status" value="1"/>
</dbReference>
<dbReference type="EMBL" id="QSPP01000021">
    <property type="protein sequence ID" value="RGJ88156.1"/>
    <property type="molecule type" value="Genomic_DNA"/>
</dbReference>
<proteinExistence type="predicted"/>
<organism evidence="3 5">
    <name type="scientific">Phocaeicola vulgatus</name>
    <name type="common">Bacteroides vulgatus</name>
    <dbReference type="NCBI Taxonomy" id="821"/>
    <lineage>
        <taxon>Bacteria</taxon>
        <taxon>Pseudomonadati</taxon>
        <taxon>Bacteroidota</taxon>
        <taxon>Bacteroidia</taxon>
        <taxon>Bacteroidales</taxon>
        <taxon>Bacteroidaceae</taxon>
        <taxon>Phocaeicola</taxon>
    </lineage>
</organism>
<reference evidence="5 6" key="1">
    <citation type="submission" date="2018-08" db="EMBL/GenBank/DDBJ databases">
        <title>A genome reference for cultivated species of the human gut microbiota.</title>
        <authorList>
            <person name="Zou Y."/>
            <person name="Xue W."/>
            <person name="Luo G."/>
        </authorList>
    </citation>
    <scope>NUCLEOTIDE SEQUENCE [LARGE SCALE GENOMIC DNA]</scope>
    <source>
        <strain evidence="4 6">AF18-14</strain>
        <strain evidence="3 5">TM05-16</strain>
    </source>
</reference>
<dbReference type="AlphaFoldDB" id="A0A396AT33"/>
<accession>A0A396AT33</accession>
<comment type="caution">
    <text evidence="3">The sequence shown here is derived from an EMBL/GenBank/DDBJ whole genome shotgun (WGS) entry which is preliminary data.</text>
</comment>
<gene>
    <name evidence="4" type="ORF">DWX04_06830</name>
    <name evidence="3" type="ORF">DXD46_09215</name>
</gene>
<dbReference type="Proteomes" id="UP000283833">
    <property type="component" value="Unassembled WGS sequence"/>
</dbReference>
<dbReference type="EMBL" id="QRXI01000006">
    <property type="protein sequence ID" value="RGT95715.1"/>
    <property type="molecule type" value="Genomic_DNA"/>
</dbReference>
<sequence length="159" mass="17815">MKERKFIAIKWVLLLVCLPFLNSCDWEDLPTYEEAEISAVQFYYRWPSDNEKDPITQEPVVKEVRLNTTSEVNSESATIHVTVTVPEAGGDFTEAVRNQVSTNPLWGQVTVSTAARITPIEGSAALGSPDDWSTERKFSVKAANGNTKIWTIKIVQLNK</sequence>
<evidence type="ECO:0000313" key="3">
    <source>
        <dbReference type="EMBL" id="RGJ88156.1"/>
    </source>
</evidence>
<evidence type="ECO:0000256" key="1">
    <source>
        <dbReference type="SAM" id="SignalP"/>
    </source>
</evidence>
<dbReference type="InterPro" id="IPR054460">
    <property type="entry name" value="DUF5018-rel"/>
</dbReference>
<feature type="domain" description="DUF5018" evidence="2">
    <location>
        <begin position="37"/>
        <end position="153"/>
    </location>
</feature>
<evidence type="ECO:0000313" key="5">
    <source>
        <dbReference type="Proteomes" id="UP000260640"/>
    </source>
</evidence>
<keyword evidence="1" id="KW-0732">Signal</keyword>
<evidence type="ECO:0000313" key="4">
    <source>
        <dbReference type="EMBL" id="RGT95715.1"/>
    </source>
</evidence>
<evidence type="ECO:0000313" key="6">
    <source>
        <dbReference type="Proteomes" id="UP000283833"/>
    </source>
</evidence>
<dbReference type="Gene3D" id="2.60.40.4120">
    <property type="match status" value="1"/>
</dbReference>
<evidence type="ECO:0000259" key="2">
    <source>
        <dbReference type="Pfam" id="PF22243"/>
    </source>
</evidence>
<dbReference type="Proteomes" id="UP000260640">
    <property type="component" value="Unassembled WGS sequence"/>
</dbReference>
<dbReference type="RefSeq" id="WP_008666991.1">
    <property type="nucleotide sequence ID" value="NZ_DAWDIY010000001.1"/>
</dbReference>
<protein>
    <recommendedName>
        <fullName evidence="2">DUF5018 domain-containing protein</fullName>
    </recommendedName>
</protein>
<feature type="signal peptide" evidence="1">
    <location>
        <begin position="1"/>
        <end position="25"/>
    </location>
</feature>
<name>A0A396AT33_PHOVU</name>
<feature type="chain" id="PRO_5044075746" description="DUF5018 domain-containing protein" evidence="1">
    <location>
        <begin position="26"/>
        <end position="159"/>
    </location>
</feature>